<dbReference type="Proteomes" id="UP001341135">
    <property type="component" value="Chromosome"/>
</dbReference>
<evidence type="ECO:0000313" key="1">
    <source>
        <dbReference type="EMBL" id="BES81788.1"/>
    </source>
</evidence>
<dbReference type="InterPro" id="IPR011990">
    <property type="entry name" value="TPR-like_helical_dom_sf"/>
</dbReference>
<organism evidence="1 2">
    <name type="scientific">Pyrodictium abyssi</name>
    <dbReference type="NCBI Taxonomy" id="54256"/>
    <lineage>
        <taxon>Archaea</taxon>
        <taxon>Thermoproteota</taxon>
        <taxon>Thermoprotei</taxon>
        <taxon>Desulfurococcales</taxon>
        <taxon>Pyrodictiaceae</taxon>
        <taxon>Pyrodictium</taxon>
    </lineage>
</organism>
<accession>A0ABN6ZT32</accession>
<dbReference type="SUPFAM" id="SSF48452">
    <property type="entry name" value="TPR-like"/>
    <property type="match status" value="1"/>
</dbReference>
<dbReference type="GeneID" id="89289370"/>
<name>A0ABN6ZT32_9CREN</name>
<keyword evidence="2" id="KW-1185">Reference proteome</keyword>
<sequence>MPRLLAKLRMLITAWLLRRIVWGLERRGRYREAEEKLLQLLSRVEKWSDTPEKHEVIAFIKTRLANIESYKGNYDRALAYAREALRHAERAGSTIEAGRAHLIAAVHYNAGRLDKAYEALARAQAALARGDTEPYLQARAWSKMLESRILLARGDKEGALRALHEAKKLSTKIKSREPLLEKIAETEDRINRGFSG</sequence>
<proteinExistence type="predicted"/>
<dbReference type="RefSeq" id="WP_338248507.1">
    <property type="nucleotide sequence ID" value="NZ_AP028907.1"/>
</dbReference>
<protein>
    <recommendedName>
        <fullName evidence="3">MalT-like TPR region domain-containing protein</fullName>
    </recommendedName>
</protein>
<dbReference type="EMBL" id="AP028907">
    <property type="protein sequence ID" value="BES81788.1"/>
    <property type="molecule type" value="Genomic_DNA"/>
</dbReference>
<evidence type="ECO:0000313" key="2">
    <source>
        <dbReference type="Proteomes" id="UP001341135"/>
    </source>
</evidence>
<evidence type="ECO:0008006" key="3">
    <source>
        <dbReference type="Google" id="ProtNLM"/>
    </source>
</evidence>
<reference evidence="1 2" key="1">
    <citation type="submission" date="2023-09" db="EMBL/GenBank/DDBJ databases">
        <title>Pyrofollis japonicus gen. nov. sp. nov., a novel member of the family Pyrodictiaceae isolated from the Iheya North hydrothermal field.</title>
        <authorList>
            <person name="Miyazaki U."/>
            <person name="Sanari M."/>
            <person name="Tame A."/>
            <person name="Kitajima M."/>
            <person name="Okamoto A."/>
            <person name="Sawayama S."/>
            <person name="Miyazaki J."/>
            <person name="Takai K."/>
            <person name="Nakagawa S."/>
        </authorList>
    </citation>
    <scope>NUCLEOTIDE SEQUENCE [LARGE SCALE GENOMIC DNA]</scope>
    <source>
        <strain evidence="1 2">AV2</strain>
    </source>
</reference>
<dbReference type="Gene3D" id="1.25.40.10">
    <property type="entry name" value="Tetratricopeptide repeat domain"/>
    <property type="match status" value="1"/>
</dbReference>
<gene>
    <name evidence="1" type="ORF">PABY_13550</name>
</gene>